<keyword evidence="2" id="KW-1185">Reference proteome</keyword>
<evidence type="ECO:0000313" key="2">
    <source>
        <dbReference type="Proteomes" id="UP000218181"/>
    </source>
</evidence>
<sequence length="38" mass="4515">MNYENLSSNAKFFFILKNLFFVIMKSDPIIKKITESEN</sequence>
<dbReference type="AlphaFoldDB" id="A0A2A5RN03"/>
<organism evidence="1 2">
    <name type="scientific">Lactococcus fujiensis JCM 16395</name>
    <dbReference type="NCBI Taxonomy" id="1291764"/>
    <lineage>
        <taxon>Bacteria</taxon>
        <taxon>Bacillati</taxon>
        <taxon>Bacillota</taxon>
        <taxon>Bacilli</taxon>
        <taxon>Lactobacillales</taxon>
        <taxon>Streptococcaceae</taxon>
        <taxon>Lactococcus</taxon>
    </lineage>
</organism>
<proteinExistence type="predicted"/>
<dbReference type="EMBL" id="JXJU01000003">
    <property type="protein sequence ID" value="PCS00688.1"/>
    <property type="molecule type" value="Genomic_DNA"/>
</dbReference>
<accession>A0A2A5RN03</accession>
<dbReference type="Proteomes" id="UP000218181">
    <property type="component" value="Unassembled WGS sequence"/>
</dbReference>
<protein>
    <submittedName>
        <fullName evidence="1">Uncharacterized protein</fullName>
    </submittedName>
</protein>
<gene>
    <name evidence="1" type="ORF">RT41_GL001070</name>
</gene>
<reference evidence="1 2" key="1">
    <citation type="submission" date="2014-12" db="EMBL/GenBank/DDBJ databases">
        <title>Draft genome sequences of 10 type strains of Lactococcus.</title>
        <authorList>
            <person name="Sun Z."/>
            <person name="Zhong Z."/>
            <person name="Liu W."/>
            <person name="Zhang W."/>
            <person name="Zhang H."/>
        </authorList>
    </citation>
    <scope>NUCLEOTIDE SEQUENCE [LARGE SCALE GENOMIC DNA]</scope>
    <source>
        <strain evidence="1 2">JCM 16395</strain>
    </source>
</reference>
<comment type="caution">
    <text evidence="1">The sequence shown here is derived from an EMBL/GenBank/DDBJ whole genome shotgun (WGS) entry which is preliminary data.</text>
</comment>
<name>A0A2A5RN03_9LACT</name>
<evidence type="ECO:0000313" key="1">
    <source>
        <dbReference type="EMBL" id="PCS00688.1"/>
    </source>
</evidence>